<feature type="transmembrane region" description="Helical" evidence="6">
    <location>
        <begin position="568"/>
        <end position="589"/>
    </location>
</feature>
<evidence type="ECO:0000256" key="3">
    <source>
        <dbReference type="ARBA" id="ARBA00022989"/>
    </source>
</evidence>
<comment type="subcellular location">
    <subcellularLocation>
        <location evidence="1">Membrane</location>
        <topology evidence="1">Multi-pass membrane protein</topology>
    </subcellularLocation>
</comment>
<feature type="region of interest" description="Disordered" evidence="5">
    <location>
        <begin position="340"/>
        <end position="371"/>
    </location>
</feature>
<dbReference type="SUPFAM" id="SSF144091">
    <property type="entry name" value="Rhomboid-like"/>
    <property type="match status" value="1"/>
</dbReference>
<evidence type="ECO:0000313" key="7">
    <source>
        <dbReference type="EMBL" id="KAL3764244.1"/>
    </source>
</evidence>
<feature type="compositionally biased region" description="Polar residues" evidence="5">
    <location>
        <begin position="351"/>
        <end position="360"/>
    </location>
</feature>
<dbReference type="Pfam" id="PF03283">
    <property type="entry name" value="PAE"/>
    <property type="match status" value="1"/>
</dbReference>
<name>A0ABD3MJY9_9STRA</name>
<keyword evidence="4 6" id="KW-0472">Membrane</keyword>
<feature type="transmembrane region" description="Helical" evidence="6">
    <location>
        <begin position="609"/>
        <end position="642"/>
    </location>
</feature>
<evidence type="ECO:0000313" key="8">
    <source>
        <dbReference type="Proteomes" id="UP001530293"/>
    </source>
</evidence>
<dbReference type="GO" id="GO:0016020">
    <property type="term" value="C:membrane"/>
    <property type="evidence" value="ECO:0007669"/>
    <property type="project" value="UniProtKB-SubCell"/>
</dbReference>
<feature type="transmembrane region" description="Helical" evidence="6">
    <location>
        <begin position="439"/>
        <end position="456"/>
    </location>
</feature>
<keyword evidence="8" id="KW-1185">Reference proteome</keyword>
<accession>A0ABD3MJY9</accession>
<feature type="transmembrane region" description="Helical" evidence="6">
    <location>
        <begin position="718"/>
        <end position="737"/>
    </location>
</feature>
<feature type="transmembrane region" description="Helical" evidence="6">
    <location>
        <begin position="513"/>
        <end position="533"/>
    </location>
</feature>
<dbReference type="InterPro" id="IPR004963">
    <property type="entry name" value="PAE/NOTUM"/>
</dbReference>
<dbReference type="PANTHER" id="PTHR21562:SF83">
    <property type="entry name" value="PECTIN ACETYLESTERASE 4"/>
    <property type="match status" value="1"/>
</dbReference>
<dbReference type="PANTHER" id="PTHR21562">
    <property type="entry name" value="NOTUM-RELATED"/>
    <property type="match status" value="1"/>
</dbReference>
<gene>
    <name evidence="7" type="ORF">ACHAWU_004056</name>
</gene>
<dbReference type="AlphaFoldDB" id="A0ABD3MJY9"/>
<evidence type="ECO:0000256" key="5">
    <source>
        <dbReference type="SAM" id="MobiDB-lite"/>
    </source>
</evidence>
<sequence length="852" mass="94945">MTITYTKCDDDAYHAESTKATSLTPNQFHKLCPGTHTIQSDDGSSSTSTSYSTFGQPGCGDGSSFSFLFSRPMKQLDNDKKIIVEFQGGGACWDESTCGMQQAYLSFPDYYDSFVGMSCSEIEYGAAVQGGNPLSLLCAKSVGGTDFREYNTIVVPYCTQDVHIGDAPNVSYDGGSDFINHVGAHNMIQTLNWIFSNFPNPTHIFLTGCSAGGTAVPIAYDLINKHYNSYLKGGPRAVNINAITYFFMYNPDNLSAVDSSVYLTPSYFLQNGFPNWQPGTIMKRLGFNFDKHKYDVNYPDLVWDHVLRRGSNSNRWGFVTHSIDPISLAYYQYMSGNGEGNENEGRLRSLASPTDTSPTTGKIPDRRMNDNSQSQWWTEIESSMEYIKKKHRNVDMYVINTEGHCSFGLYYPLQEESFETWAAPIVKERLVIGNRRPSVVAFFVSLVLGGILVIFGRRTRRKSFEMKNNLDSNFVGETESTDAKRIRFGLFLHKIDEAVHPLTTKCQSWPWTAGYLLATTFYFIGMLISQGFTHPLDNLAFGPSAVGLSTFGINNPALIIYRMEHFRLVTASFLCSGVIPYLLVAYAHYKSGVEVAMSTNNHPHWHFLLVAVMISFATNLCYACVGNGASCSSFGLALGLNAFSATMHQRSKNFYLPLRFTVAAFILGCTPVLPFESWISLTAAVFAGMIIGIAFFVDKDEVASDTETSPPQKVRWKFVHAFSVIQLFMYILLLLRVPSPDKRNLYPYQTGCGLVYSDQVGDIVNSYANGGRRVLEEDGFNGESVCAQACIPHLVYRLSLWGARQFAPFSVKKGTCKDNGYDAHIADKTFHEYSVVFEVQLFTTSLNENNEA</sequence>
<reference evidence="7 8" key="1">
    <citation type="submission" date="2024-10" db="EMBL/GenBank/DDBJ databases">
        <title>Updated reference genomes for cyclostephanoid diatoms.</title>
        <authorList>
            <person name="Roberts W.R."/>
            <person name="Alverson A.J."/>
        </authorList>
    </citation>
    <scope>NUCLEOTIDE SEQUENCE [LARGE SCALE GENOMIC DNA]</scope>
    <source>
        <strain evidence="7 8">AJA232-27</strain>
    </source>
</reference>
<organism evidence="7 8">
    <name type="scientific">Discostella pseudostelligera</name>
    <dbReference type="NCBI Taxonomy" id="259834"/>
    <lineage>
        <taxon>Eukaryota</taxon>
        <taxon>Sar</taxon>
        <taxon>Stramenopiles</taxon>
        <taxon>Ochrophyta</taxon>
        <taxon>Bacillariophyta</taxon>
        <taxon>Coscinodiscophyceae</taxon>
        <taxon>Thalassiosirophycidae</taxon>
        <taxon>Stephanodiscales</taxon>
        <taxon>Stephanodiscaceae</taxon>
        <taxon>Discostella</taxon>
    </lineage>
</organism>
<feature type="transmembrane region" description="Helical" evidence="6">
    <location>
        <begin position="539"/>
        <end position="561"/>
    </location>
</feature>
<protein>
    <submittedName>
        <fullName evidence="7">Uncharacterized protein</fullName>
    </submittedName>
</protein>
<feature type="transmembrane region" description="Helical" evidence="6">
    <location>
        <begin position="654"/>
        <end position="673"/>
    </location>
</feature>
<evidence type="ECO:0000256" key="2">
    <source>
        <dbReference type="ARBA" id="ARBA00022692"/>
    </source>
</evidence>
<dbReference type="EMBL" id="JALLBG020000108">
    <property type="protein sequence ID" value="KAL3764244.1"/>
    <property type="molecule type" value="Genomic_DNA"/>
</dbReference>
<evidence type="ECO:0000256" key="4">
    <source>
        <dbReference type="ARBA" id="ARBA00023136"/>
    </source>
</evidence>
<dbReference type="Proteomes" id="UP001530293">
    <property type="component" value="Unassembled WGS sequence"/>
</dbReference>
<keyword evidence="3 6" id="KW-1133">Transmembrane helix</keyword>
<dbReference type="InterPro" id="IPR035952">
    <property type="entry name" value="Rhomboid-like_sf"/>
</dbReference>
<proteinExistence type="predicted"/>
<feature type="transmembrane region" description="Helical" evidence="6">
    <location>
        <begin position="679"/>
        <end position="697"/>
    </location>
</feature>
<evidence type="ECO:0000256" key="1">
    <source>
        <dbReference type="ARBA" id="ARBA00004141"/>
    </source>
</evidence>
<comment type="caution">
    <text evidence="7">The sequence shown here is derived from an EMBL/GenBank/DDBJ whole genome shotgun (WGS) entry which is preliminary data.</text>
</comment>
<evidence type="ECO:0000256" key="6">
    <source>
        <dbReference type="SAM" id="Phobius"/>
    </source>
</evidence>
<keyword evidence="2 6" id="KW-0812">Transmembrane</keyword>